<dbReference type="InterPro" id="IPR041657">
    <property type="entry name" value="HTH_17"/>
</dbReference>
<organism evidence="2 3">
    <name type="scientific">Desulfitobacterium metallireducens DSM 15288</name>
    <dbReference type="NCBI Taxonomy" id="871968"/>
    <lineage>
        <taxon>Bacteria</taxon>
        <taxon>Bacillati</taxon>
        <taxon>Bacillota</taxon>
        <taxon>Clostridia</taxon>
        <taxon>Eubacteriales</taxon>
        <taxon>Desulfitobacteriaceae</taxon>
        <taxon>Desulfitobacterium</taxon>
    </lineage>
</organism>
<reference evidence="2 3" key="1">
    <citation type="submission" date="2013-12" db="EMBL/GenBank/DDBJ databases">
        <authorList>
            <consortium name="DOE Joint Genome Institute"/>
            <person name="Smidt H."/>
            <person name="Huntemann M."/>
            <person name="Han J."/>
            <person name="Chen A."/>
            <person name="Kyrpides N."/>
            <person name="Mavromatis K."/>
            <person name="Markowitz V."/>
            <person name="Palaniappan K."/>
            <person name="Ivanova N."/>
            <person name="Schaumberg A."/>
            <person name="Pati A."/>
            <person name="Liolios K."/>
            <person name="Nordberg H.P."/>
            <person name="Cantor M.N."/>
            <person name="Hua S.X."/>
            <person name="Woyke T."/>
        </authorList>
    </citation>
    <scope>NUCLEOTIDE SEQUENCE [LARGE SCALE GENOMIC DNA]</scope>
    <source>
        <strain evidence="3">DSM 15288</strain>
    </source>
</reference>
<evidence type="ECO:0000259" key="1">
    <source>
        <dbReference type="Pfam" id="PF12728"/>
    </source>
</evidence>
<dbReference type="InterPro" id="IPR010093">
    <property type="entry name" value="SinI_DNA-bd"/>
</dbReference>
<dbReference type="Proteomes" id="UP000010847">
    <property type="component" value="Chromosome"/>
</dbReference>
<dbReference type="HOGENOM" id="CLU_195144_0_0_9"/>
<dbReference type="GO" id="GO:0003677">
    <property type="term" value="F:DNA binding"/>
    <property type="evidence" value="ECO:0007669"/>
    <property type="project" value="InterPro"/>
</dbReference>
<evidence type="ECO:0000313" key="2">
    <source>
        <dbReference type="EMBL" id="AHF07165.1"/>
    </source>
</evidence>
<dbReference type="RefSeq" id="WP_006718578.1">
    <property type="nucleotide sequence ID" value="NZ_CP007032.1"/>
</dbReference>
<dbReference type="NCBIfam" id="TIGR01764">
    <property type="entry name" value="excise"/>
    <property type="match status" value="1"/>
</dbReference>
<dbReference type="KEGG" id="dmt:DESME_08810"/>
<proteinExistence type="predicted"/>
<evidence type="ECO:0000313" key="3">
    <source>
        <dbReference type="Proteomes" id="UP000010847"/>
    </source>
</evidence>
<dbReference type="AlphaFoldDB" id="W0E8K4"/>
<keyword evidence="3" id="KW-1185">Reference proteome</keyword>
<dbReference type="EMBL" id="CP007032">
    <property type="protein sequence ID" value="AHF07165.1"/>
    <property type="molecule type" value="Genomic_DNA"/>
</dbReference>
<protein>
    <submittedName>
        <fullName evidence="2">Excisionase</fullName>
    </submittedName>
</protein>
<name>W0E8K4_9FIRM</name>
<gene>
    <name evidence="2" type="ORF">DESME_08810</name>
</gene>
<dbReference type="Pfam" id="PF12728">
    <property type="entry name" value="HTH_17"/>
    <property type="match status" value="1"/>
</dbReference>
<accession>W0E8K4</accession>
<dbReference type="OrthoDB" id="1809867at2"/>
<feature type="domain" description="Helix-turn-helix" evidence="1">
    <location>
        <begin position="7"/>
        <end position="56"/>
    </location>
</feature>
<dbReference type="STRING" id="871968.DESME_08810"/>
<sequence>MVETLEYYTVPEVAQILKVSKSYIYDLVNYKHLESVKLSERRTRISKESLEEFMKNEKGNDMMYNKVVQPLPRRGRKPNGTI</sequence>